<dbReference type="Proteomes" id="UP000215214">
    <property type="component" value="Chromosome TJEJU"/>
</dbReference>
<accession>A0A238U7N1</accession>
<protein>
    <recommendedName>
        <fullName evidence="4">Lipoprotein</fullName>
    </recommendedName>
</protein>
<sequence length="121" mass="13638">MKLLKRFYPFLLILISSFYFISCSDCKDENPRARVTNMSEKEVAVSIVTSNNAIETVDSLNELEPGKSSKFKSYDSGVVTFIITLQNRSEITESIDMDFCSEYEIIVNEDGSIITISNGLE</sequence>
<dbReference type="RefSeq" id="WP_095070754.1">
    <property type="nucleotide sequence ID" value="NZ_LT899436.1"/>
</dbReference>
<gene>
    <name evidence="2" type="ORF">TJEJU_1460</name>
</gene>
<feature type="signal peptide" evidence="1">
    <location>
        <begin position="1"/>
        <end position="21"/>
    </location>
</feature>
<keyword evidence="3" id="KW-1185">Reference proteome</keyword>
<dbReference type="OrthoDB" id="883474at2"/>
<dbReference type="EMBL" id="LT899436">
    <property type="protein sequence ID" value="SNR15191.1"/>
    <property type="molecule type" value="Genomic_DNA"/>
</dbReference>
<evidence type="ECO:0000313" key="3">
    <source>
        <dbReference type="Proteomes" id="UP000215214"/>
    </source>
</evidence>
<keyword evidence="1" id="KW-0732">Signal</keyword>
<name>A0A238U7N1_9FLAO</name>
<evidence type="ECO:0008006" key="4">
    <source>
        <dbReference type="Google" id="ProtNLM"/>
    </source>
</evidence>
<reference evidence="2 3" key="1">
    <citation type="submission" date="2017-07" db="EMBL/GenBank/DDBJ databases">
        <authorList>
            <person name="Sun Z.S."/>
            <person name="Albrecht U."/>
            <person name="Echele G."/>
            <person name="Lee C.C."/>
        </authorList>
    </citation>
    <scope>NUCLEOTIDE SEQUENCE [LARGE SCALE GENOMIC DNA]</scope>
    <source>
        <strain evidence="3">type strain: KCTC 22618</strain>
    </source>
</reference>
<evidence type="ECO:0000256" key="1">
    <source>
        <dbReference type="SAM" id="SignalP"/>
    </source>
</evidence>
<organism evidence="2 3">
    <name type="scientific">Tenacibaculum jejuense</name>
    <dbReference type="NCBI Taxonomy" id="584609"/>
    <lineage>
        <taxon>Bacteria</taxon>
        <taxon>Pseudomonadati</taxon>
        <taxon>Bacteroidota</taxon>
        <taxon>Flavobacteriia</taxon>
        <taxon>Flavobacteriales</taxon>
        <taxon>Flavobacteriaceae</taxon>
        <taxon>Tenacibaculum</taxon>
    </lineage>
</organism>
<dbReference type="KEGG" id="tje:TJEJU_1460"/>
<feature type="chain" id="PRO_5013257884" description="Lipoprotein" evidence="1">
    <location>
        <begin position="22"/>
        <end position="121"/>
    </location>
</feature>
<dbReference type="AlphaFoldDB" id="A0A238U7N1"/>
<evidence type="ECO:0000313" key="2">
    <source>
        <dbReference type="EMBL" id="SNR15191.1"/>
    </source>
</evidence>
<proteinExistence type="predicted"/>